<feature type="transmembrane region" description="Helical" evidence="6">
    <location>
        <begin position="154"/>
        <end position="172"/>
    </location>
</feature>
<sequence length="521" mass="55035">MFKTENIERAAQLNRAELFRFGTALIFIVGIMLFTIVRTDGGVDGILLVTAAMIGGYMAMNIGANDVANNIGPAVGSHAITLVGAILIAAVFEAGGALIAGGDVVGTIKKGIIDPDLVGDRDTFIWMMIAALLAAAVWLNFATAVGAPVSTTHSIVGGVLGAGIAAAGWNVADWNQVGMIAASWVISPLLGGLIAAFFLYTIKRTVTYKRDVLASANRMVPILVAVMAWAFGTYLMLKGLSKLVKVSFPFAVLVGLAAALLVYLLMRPYVARLTRRLQNHKSSINDLFTVPLIFAAALLSFAHGANDVANAVGPLAGINEAITGNAVAGEAAIPLWVLAVGAIGISLGLALYGPKLIRTVGSEITELDKIRAFCIAMAAALTVIIASQLGLPVSSTHIAVGGVFGVGFLREYIKSSYAATLQEIRDHHADYDPEAVDAFLAAFEAADVMEKGNMLREMKARSTGKRLLGKRERKGLGRVHRVELVKRNLLLRIAAAWVITVPVAAILAAMFFFMIRGMLLP</sequence>
<reference evidence="7 8" key="1">
    <citation type="submission" date="2019-06" db="EMBL/GenBank/DDBJ databases">
        <title>Metagenome assembled Genome of Spiribacter salinus SL48-SHIP from the microbial mat of Salt Lake 48 (Novosibirsk region, Russia).</title>
        <authorList>
            <person name="Shipova A."/>
            <person name="Rozanov A.S."/>
            <person name="Bryanskaya A.V."/>
            <person name="Peltek S.E."/>
        </authorList>
    </citation>
    <scope>NUCLEOTIDE SEQUENCE [LARGE SCALE GENOMIC DNA]</scope>
    <source>
        <strain evidence="7">SL48-SHIP-2</strain>
    </source>
</reference>
<keyword evidence="5 6" id="KW-0472">Membrane</keyword>
<comment type="subcellular location">
    <subcellularLocation>
        <location evidence="1 6">Membrane</location>
        <topology evidence="1 6">Multi-pass membrane protein</topology>
    </subcellularLocation>
</comment>
<feature type="transmembrane region" description="Helical" evidence="6">
    <location>
        <begin position="333"/>
        <end position="352"/>
    </location>
</feature>
<gene>
    <name evidence="7" type="ORF">FKY71_11810</name>
</gene>
<dbReference type="Pfam" id="PF01384">
    <property type="entry name" value="PHO4"/>
    <property type="match status" value="1"/>
</dbReference>
<evidence type="ECO:0000256" key="6">
    <source>
        <dbReference type="RuleBase" id="RU363058"/>
    </source>
</evidence>
<evidence type="ECO:0000256" key="2">
    <source>
        <dbReference type="ARBA" id="ARBA00022448"/>
    </source>
</evidence>
<keyword evidence="3 6" id="KW-0812">Transmembrane</keyword>
<evidence type="ECO:0000256" key="5">
    <source>
        <dbReference type="ARBA" id="ARBA00023136"/>
    </source>
</evidence>
<evidence type="ECO:0000256" key="1">
    <source>
        <dbReference type="ARBA" id="ARBA00004141"/>
    </source>
</evidence>
<dbReference type="EMBL" id="VIFK01000130">
    <property type="protein sequence ID" value="TQE98823.1"/>
    <property type="molecule type" value="Genomic_DNA"/>
</dbReference>
<keyword evidence="6" id="KW-0592">Phosphate transport</keyword>
<feature type="transmembrane region" description="Helical" evidence="6">
    <location>
        <begin position="21"/>
        <end position="39"/>
    </location>
</feature>
<feature type="transmembrane region" description="Helical" evidence="6">
    <location>
        <begin position="124"/>
        <end position="142"/>
    </location>
</feature>
<dbReference type="Proteomes" id="UP000315400">
    <property type="component" value="Unassembled WGS sequence"/>
</dbReference>
<keyword evidence="2 6" id="KW-0813">Transport</keyword>
<dbReference type="PANTHER" id="PTHR11101:SF80">
    <property type="entry name" value="PHOSPHATE TRANSPORTER"/>
    <property type="match status" value="1"/>
</dbReference>
<name>A0A540VRM5_9GAMM</name>
<feature type="transmembrane region" description="Helical" evidence="6">
    <location>
        <begin position="489"/>
        <end position="515"/>
    </location>
</feature>
<evidence type="ECO:0000313" key="8">
    <source>
        <dbReference type="Proteomes" id="UP000315400"/>
    </source>
</evidence>
<evidence type="ECO:0000256" key="4">
    <source>
        <dbReference type="ARBA" id="ARBA00022989"/>
    </source>
</evidence>
<evidence type="ECO:0000313" key="7">
    <source>
        <dbReference type="EMBL" id="TQE98823.1"/>
    </source>
</evidence>
<keyword evidence="4 6" id="KW-1133">Transmembrane helix</keyword>
<accession>A0A540VRM5</accession>
<dbReference type="GO" id="GO:0035435">
    <property type="term" value="P:phosphate ion transmembrane transport"/>
    <property type="evidence" value="ECO:0007669"/>
    <property type="project" value="TreeGrafter"/>
</dbReference>
<feature type="transmembrane region" description="Helical" evidence="6">
    <location>
        <begin position="220"/>
        <end position="237"/>
    </location>
</feature>
<feature type="transmembrane region" description="Helical" evidence="6">
    <location>
        <begin position="45"/>
        <end position="64"/>
    </location>
</feature>
<dbReference type="GO" id="GO:0016020">
    <property type="term" value="C:membrane"/>
    <property type="evidence" value="ECO:0007669"/>
    <property type="project" value="UniProtKB-SubCell"/>
</dbReference>
<dbReference type="PANTHER" id="PTHR11101">
    <property type="entry name" value="PHOSPHATE TRANSPORTER"/>
    <property type="match status" value="1"/>
</dbReference>
<dbReference type="InterPro" id="IPR001204">
    <property type="entry name" value="Phos_transporter"/>
</dbReference>
<dbReference type="AlphaFoldDB" id="A0A540VRM5"/>
<comment type="similarity">
    <text evidence="6">Belongs to the inorganic phosphate transporter (PiT) (TC 2.A.20) family.</text>
</comment>
<protein>
    <recommendedName>
        <fullName evidence="6">Phosphate transporter</fullName>
    </recommendedName>
</protein>
<comment type="caution">
    <text evidence="7">The sequence shown here is derived from an EMBL/GenBank/DDBJ whole genome shotgun (WGS) entry which is preliminary data.</text>
</comment>
<feature type="transmembrane region" description="Helical" evidence="6">
    <location>
        <begin position="287"/>
        <end position="305"/>
    </location>
</feature>
<organism evidence="7 8">
    <name type="scientific">Spiribacter salinus</name>
    <dbReference type="NCBI Taxonomy" id="1335746"/>
    <lineage>
        <taxon>Bacteria</taxon>
        <taxon>Pseudomonadati</taxon>
        <taxon>Pseudomonadota</taxon>
        <taxon>Gammaproteobacteria</taxon>
        <taxon>Chromatiales</taxon>
        <taxon>Ectothiorhodospiraceae</taxon>
        <taxon>Spiribacter</taxon>
    </lineage>
</organism>
<feature type="transmembrane region" description="Helical" evidence="6">
    <location>
        <begin position="178"/>
        <end position="200"/>
    </location>
</feature>
<proteinExistence type="inferred from homology"/>
<dbReference type="GO" id="GO:0005315">
    <property type="term" value="F:phosphate transmembrane transporter activity"/>
    <property type="evidence" value="ECO:0007669"/>
    <property type="project" value="InterPro"/>
</dbReference>
<feature type="transmembrane region" description="Helical" evidence="6">
    <location>
        <begin position="372"/>
        <end position="391"/>
    </location>
</feature>
<evidence type="ECO:0000256" key="3">
    <source>
        <dbReference type="ARBA" id="ARBA00022692"/>
    </source>
</evidence>
<feature type="transmembrane region" description="Helical" evidence="6">
    <location>
        <begin position="71"/>
        <end position="92"/>
    </location>
</feature>
<feature type="transmembrane region" description="Helical" evidence="6">
    <location>
        <begin position="243"/>
        <end position="266"/>
    </location>
</feature>